<dbReference type="AlphaFoldDB" id="A0A2H3CPF2"/>
<dbReference type="Proteomes" id="UP000217790">
    <property type="component" value="Unassembled WGS sequence"/>
</dbReference>
<organism evidence="1 2">
    <name type="scientific">Armillaria gallica</name>
    <name type="common">Bulbous honey fungus</name>
    <name type="synonym">Armillaria bulbosa</name>
    <dbReference type="NCBI Taxonomy" id="47427"/>
    <lineage>
        <taxon>Eukaryota</taxon>
        <taxon>Fungi</taxon>
        <taxon>Dikarya</taxon>
        <taxon>Basidiomycota</taxon>
        <taxon>Agaricomycotina</taxon>
        <taxon>Agaricomycetes</taxon>
        <taxon>Agaricomycetidae</taxon>
        <taxon>Agaricales</taxon>
        <taxon>Marasmiineae</taxon>
        <taxon>Physalacriaceae</taxon>
        <taxon>Armillaria</taxon>
    </lineage>
</organism>
<dbReference type="STRING" id="47427.A0A2H3CPF2"/>
<name>A0A2H3CPF2_ARMGA</name>
<dbReference type="EMBL" id="KZ293695">
    <property type="protein sequence ID" value="PBK84905.1"/>
    <property type="molecule type" value="Genomic_DNA"/>
</dbReference>
<protein>
    <submittedName>
        <fullName evidence="1">Uncharacterized protein</fullName>
    </submittedName>
</protein>
<reference evidence="2" key="1">
    <citation type="journal article" date="2017" name="Nat. Ecol. Evol.">
        <title>Genome expansion and lineage-specific genetic innovations in the forest pathogenic fungi Armillaria.</title>
        <authorList>
            <person name="Sipos G."/>
            <person name="Prasanna A.N."/>
            <person name="Walter M.C."/>
            <person name="O'Connor E."/>
            <person name="Balint B."/>
            <person name="Krizsan K."/>
            <person name="Kiss B."/>
            <person name="Hess J."/>
            <person name="Varga T."/>
            <person name="Slot J."/>
            <person name="Riley R."/>
            <person name="Boka B."/>
            <person name="Rigling D."/>
            <person name="Barry K."/>
            <person name="Lee J."/>
            <person name="Mihaltcheva S."/>
            <person name="LaButti K."/>
            <person name="Lipzen A."/>
            <person name="Waldron R."/>
            <person name="Moloney N.M."/>
            <person name="Sperisen C."/>
            <person name="Kredics L."/>
            <person name="Vagvoelgyi C."/>
            <person name="Patrignani A."/>
            <person name="Fitzpatrick D."/>
            <person name="Nagy I."/>
            <person name="Doyle S."/>
            <person name="Anderson J.B."/>
            <person name="Grigoriev I.V."/>
            <person name="Gueldener U."/>
            <person name="Muensterkoetter M."/>
            <person name="Nagy L.G."/>
        </authorList>
    </citation>
    <scope>NUCLEOTIDE SEQUENCE [LARGE SCALE GENOMIC DNA]</scope>
    <source>
        <strain evidence="2">Ar21-2</strain>
    </source>
</reference>
<sequence>MYGFMSRVRLGFTLSAAVALPFLLYDSGFDRTTMAFHPSLAYMVSPVLEVYDSILNHQCMGRKPIHQRREGFWGGWDDHSTTVIVLRSVYVELFHVVIHPGYCCCPTLILVGGGPYFTVLGVVWTNEFIVQRLTDIIVLVKPRRTKYRLSRPYATAGQALNPFYDDIKASS</sequence>
<accession>A0A2H3CPF2</accession>
<evidence type="ECO:0000313" key="2">
    <source>
        <dbReference type="Proteomes" id="UP000217790"/>
    </source>
</evidence>
<dbReference type="OrthoDB" id="3261131at2759"/>
<proteinExistence type="predicted"/>
<dbReference type="InParanoid" id="A0A2H3CPF2"/>
<evidence type="ECO:0000313" key="1">
    <source>
        <dbReference type="EMBL" id="PBK84905.1"/>
    </source>
</evidence>
<gene>
    <name evidence="1" type="ORF">ARMGADRAFT_1169842</name>
</gene>
<keyword evidence="2" id="KW-1185">Reference proteome</keyword>